<dbReference type="PANTHER" id="PTHR34386:SF1">
    <property type="entry name" value="GLUTAREDOXIN-LIKE PROTEIN NRDH"/>
    <property type="match status" value="1"/>
</dbReference>
<dbReference type="PANTHER" id="PTHR34386">
    <property type="entry name" value="GLUTAREDOXIN"/>
    <property type="match status" value="1"/>
</dbReference>
<dbReference type="Pfam" id="PF00462">
    <property type="entry name" value="Glutaredoxin"/>
    <property type="match status" value="1"/>
</dbReference>
<dbReference type="InterPro" id="IPR002109">
    <property type="entry name" value="Glutaredoxin"/>
</dbReference>
<evidence type="ECO:0000259" key="3">
    <source>
        <dbReference type="Pfam" id="PF13511"/>
    </source>
</evidence>
<feature type="signal peptide" evidence="1">
    <location>
        <begin position="1"/>
        <end position="22"/>
    </location>
</feature>
<feature type="domain" description="DUF4124" evidence="3">
    <location>
        <begin position="16"/>
        <end position="54"/>
    </location>
</feature>
<reference evidence="4" key="1">
    <citation type="submission" date="2022-01" db="EMBL/GenBank/DDBJ databases">
        <title>Colwellia maritima, isolated from seawater.</title>
        <authorList>
            <person name="Kristyanto S."/>
            <person name="Jung J."/>
            <person name="Jeon C.O."/>
        </authorList>
    </citation>
    <scope>NUCLEOTIDE SEQUENCE</scope>
    <source>
        <strain evidence="4">MSW7</strain>
    </source>
</reference>
<name>A0ABS9X3S6_9GAMM</name>
<dbReference type="EMBL" id="JAKKSL010000003">
    <property type="protein sequence ID" value="MCI2284887.1"/>
    <property type="molecule type" value="Genomic_DNA"/>
</dbReference>
<organism evidence="4 5">
    <name type="scientific">Colwellia maritima</name>
    <dbReference type="NCBI Taxonomy" id="2912588"/>
    <lineage>
        <taxon>Bacteria</taxon>
        <taxon>Pseudomonadati</taxon>
        <taxon>Pseudomonadota</taxon>
        <taxon>Gammaproteobacteria</taxon>
        <taxon>Alteromonadales</taxon>
        <taxon>Colwelliaceae</taxon>
        <taxon>Colwellia</taxon>
    </lineage>
</organism>
<accession>A0ABS9X3S6</accession>
<dbReference type="Proteomes" id="UP001139646">
    <property type="component" value="Unassembled WGS sequence"/>
</dbReference>
<evidence type="ECO:0000313" key="4">
    <source>
        <dbReference type="EMBL" id="MCI2284887.1"/>
    </source>
</evidence>
<proteinExistence type="predicted"/>
<protein>
    <submittedName>
        <fullName evidence="4">Glutaredoxin family protein</fullName>
    </submittedName>
</protein>
<dbReference type="InterPro" id="IPR036249">
    <property type="entry name" value="Thioredoxin-like_sf"/>
</dbReference>
<gene>
    <name evidence="4" type="ORF">L3081_17695</name>
</gene>
<dbReference type="RefSeq" id="WP_242287345.1">
    <property type="nucleotide sequence ID" value="NZ_JAKKSL010000003.1"/>
</dbReference>
<comment type="caution">
    <text evidence="4">The sequence shown here is derived from an EMBL/GenBank/DDBJ whole genome shotgun (WGS) entry which is preliminary data.</text>
</comment>
<feature type="chain" id="PRO_5047135214" evidence="1">
    <location>
        <begin position="23"/>
        <end position="157"/>
    </location>
</feature>
<keyword evidence="5" id="KW-1185">Reference proteome</keyword>
<dbReference type="InterPro" id="IPR025392">
    <property type="entry name" value="DUF4124"/>
</dbReference>
<dbReference type="Gene3D" id="3.40.30.10">
    <property type="entry name" value="Glutaredoxin"/>
    <property type="match status" value="1"/>
</dbReference>
<dbReference type="SUPFAM" id="SSF52833">
    <property type="entry name" value="Thioredoxin-like"/>
    <property type="match status" value="1"/>
</dbReference>
<dbReference type="PROSITE" id="PS51354">
    <property type="entry name" value="GLUTAREDOXIN_2"/>
    <property type="match status" value="1"/>
</dbReference>
<dbReference type="InterPro" id="IPR051548">
    <property type="entry name" value="Grx-like_ET"/>
</dbReference>
<feature type="domain" description="Glutaredoxin" evidence="2">
    <location>
        <begin position="83"/>
        <end position="135"/>
    </location>
</feature>
<keyword evidence="1" id="KW-0732">Signal</keyword>
<evidence type="ECO:0000256" key="1">
    <source>
        <dbReference type="SAM" id="SignalP"/>
    </source>
</evidence>
<evidence type="ECO:0000313" key="5">
    <source>
        <dbReference type="Proteomes" id="UP001139646"/>
    </source>
</evidence>
<evidence type="ECO:0000259" key="2">
    <source>
        <dbReference type="Pfam" id="PF00462"/>
    </source>
</evidence>
<dbReference type="Pfam" id="PF13511">
    <property type="entry name" value="DUF4124"/>
    <property type="match status" value="1"/>
</dbReference>
<sequence length="157" mass="17637">MYKGLLYFLLIFTSGMSSLDAAAIYKWVDANGKVHYSDTPSASNATETIDEQHLNSRASTYSQTQEKLLSTGNPSTYRKQQKIVMYTTSSCGYCAKARAYFAEKSIIYKEKNIETSKKYHSEFKALGGKGVPVILWGKNKMNGFSIAAFEKRYKESS</sequence>
<dbReference type="CDD" id="cd02976">
    <property type="entry name" value="NrdH"/>
    <property type="match status" value="1"/>
</dbReference>